<dbReference type="EMBL" id="BDDD01000586">
    <property type="protein sequence ID" value="GAV67790.1"/>
    <property type="molecule type" value="Genomic_DNA"/>
</dbReference>
<feature type="compositionally biased region" description="Polar residues" evidence="1">
    <location>
        <begin position="664"/>
        <end position="681"/>
    </location>
</feature>
<evidence type="ECO:0000313" key="4">
    <source>
        <dbReference type="Proteomes" id="UP000187406"/>
    </source>
</evidence>
<dbReference type="PANTHER" id="PTHR12984">
    <property type="entry name" value="SCY1-RELATED S/T PROTEIN KINASE-LIKE"/>
    <property type="match status" value="1"/>
</dbReference>
<feature type="compositionally biased region" description="Basic and acidic residues" evidence="1">
    <location>
        <begin position="703"/>
        <end position="716"/>
    </location>
</feature>
<dbReference type="InterPro" id="IPR016024">
    <property type="entry name" value="ARM-type_fold"/>
</dbReference>
<reference evidence="4" key="1">
    <citation type="submission" date="2016-04" db="EMBL/GenBank/DDBJ databases">
        <title>Cephalotus genome sequencing.</title>
        <authorList>
            <person name="Fukushima K."/>
            <person name="Hasebe M."/>
            <person name="Fang X."/>
        </authorList>
    </citation>
    <scope>NUCLEOTIDE SEQUENCE [LARGE SCALE GENOMIC DNA]</scope>
    <source>
        <strain evidence="4">cv. St1</strain>
    </source>
</reference>
<keyword evidence="4" id="KW-1185">Reference proteome</keyword>
<name>A0A1Q3BIE8_CEPFO</name>
<dbReference type="InterPro" id="IPR000719">
    <property type="entry name" value="Prot_kinase_dom"/>
</dbReference>
<dbReference type="PROSITE" id="PS50011">
    <property type="entry name" value="PROTEIN_KINASE_DOM"/>
    <property type="match status" value="1"/>
</dbReference>
<dbReference type="InParanoid" id="A0A1Q3BIE8"/>
<feature type="domain" description="Protein kinase" evidence="2">
    <location>
        <begin position="44"/>
        <end position="326"/>
    </location>
</feature>
<feature type="compositionally biased region" description="Polar residues" evidence="1">
    <location>
        <begin position="639"/>
        <end position="653"/>
    </location>
</feature>
<evidence type="ECO:0000313" key="3">
    <source>
        <dbReference type="EMBL" id="GAV67790.1"/>
    </source>
</evidence>
<accession>A0A1Q3BIE8</accession>
<gene>
    <name evidence="3" type="ORF">CFOL_v3_11294</name>
</gene>
<evidence type="ECO:0000256" key="1">
    <source>
        <dbReference type="SAM" id="MobiDB-lite"/>
    </source>
</evidence>
<dbReference type="SMART" id="SM00220">
    <property type="entry name" value="S_TKc"/>
    <property type="match status" value="1"/>
</dbReference>
<dbReference type="Gene3D" id="3.30.200.20">
    <property type="entry name" value="Phosphorylase Kinase, domain 1"/>
    <property type="match status" value="1"/>
</dbReference>
<feature type="compositionally biased region" description="Basic residues" evidence="1">
    <location>
        <begin position="1"/>
        <end position="14"/>
    </location>
</feature>
<protein>
    <submittedName>
        <fullName evidence="3">Pkinase domain-containing protein</fullName>
    </submittedName>
</protein>
<evidence type="ECO:0000259" key="2">
    <source>
        <dbReference type="PROSITE" id="PS50011"/>
    </source>
</evidence>
<dbReference type="InterPro" id="IPR011009">
    <property type="entry name" value="Kinase-like_dom_sf"/>
</dbReference>
<dbReference type="SUPFAM" id="SSF48371">
    <property type="entry name" value="ARM repeat"/>
    <property type="match status" value="1"/>
</dbReference>
<dbReference type="FunCoup" id="A0A1Q3BIE8">
    <property type="interactions" value="4150"/>
</dbReference>
<dbReference type="Gene3D" id="1.25.10.10">
    <property type="entry name" value="Leucine-rich Repeat Variant"/>
    <property type="match status" value="1"/>
</dbReference>
<proteinExistence type="predicted"/>
<dbReference type="InterPro" id="IPR011989">
    <property type="entry name" value="ARM-like"/>
</dbReference>
<feature type="region of interest" description="Disordered" evidence="1">
    <location>
        <begin position="639"/>
        <end position="845"/>
    </location>
</feature>
<comment type="caution">
    <text evidence="3">The sequence shown here is derived from an EMBL/GenBank/DDBJ whole genome shotgun (WGS) entry which is preliminary data.</text>
</comment>
<organism evidence="3 4">
    <name type="scientific">Cephalotus follicularis</name>
    <name type="common">Albany pitcher plant</name>
    <dbReference type="NCBI Taxonomy" id="3775"/>
    <lineage>
        <taxon>Eukaryota</taxon>
        <taxon>Viridiplantae</taxon>
        <taxon>Streptophyta</taxon>
        <taxon>Embryophyta</taxon>
        <taxon>Tracheophyta</taxon>
        <taxon>Spermatophyta</taxon>
        <taxon>Magnoliopsida</taxon>
        <taxon>eudicotyledons</taxon>
        <taxon>Gunneridae</taxon>
        <taxon>Pentapetalae</taxon>
        <taxon>rosids</taxon>
        <taxon>fabids</taxon>
        <taxon>Oxalidales</taxon>
        <taxon>Cephalotaceae</taxon>
        <taxon>Cephalotus</taxon>
    </lineage>
</organism>
<feature type="region of interest" description="Disordered" evidence="1">
    <location>
        <begin position="1"/>
        <end position="26"/>
    </location>
</feature>
<dbReference type="SUPFAM" id="SSF56112">
    <property type="entry name" value="Protein kinase-like (PK-like)"/>
    <property type="match status" value="1"/>
</dbReference>
<dbReference type="InterPro" id="IPR051177">
    <property type="entry name" value="CIK-Related_Protein"/>
</dbReference>
<dbReference type="PANTHER" id="PTHR12984:SF3">
    <property type="entry name" value="N-TERMINAL KINASE-LIKE PROTEIN"/>
    <property type="match status" value="1"/>
</dbReference>
<dbReference type="Gene3D" id="1.10.510.10">
    <property type="entry name" value="Transferase(Phosphotransferase) domain 1"/>
    <property type="match status" value="1"/>
</dbReference>
<feature type="compositionally biased region" description="Low complexity" evidence="1">
    <location>
        <begin position="654"/>
        <end position="663"/>
    </location>
</feature>
<feature type="compositionally biased region" description="Polar residues" evidence="1">
    <location>
        <begin position="745"/>
        <end position="757"/>
    </location>
</feature>
<dbReference type="STRING" id="3775.A0A1Q3BIE8"/>
<dbReference type="OrthoDB" id="447103at2759"/>
<dbReference type="AlphaFoldDB" id="A0A1Q3BIE8"/>
<dbReference type="GO" id="GO:0005524">
    <property type="term" value="F:ATP binding"/>
    <property type="evidence" value="ECO:0007669"/>
    <property type="project" value="InterPro"/>
</dbReference>
<dbReference type="Proteomes" id="UP000187406">
    <property type="component" value="Unassembled WGS sequence"/>
</dbReference>
<keyword evidence="3" id="KW-0418">Kinase</keyword>
<dbReference type="GO" id="GO:0004672">
    <property type="term" value="F:protein kinase activity"/>
    <property type="evidence" value="ECO:0007669"/>
    <property type="project" value="InterPro"/>
</dbReference>
<sequence>MGQWRKRQSKKKTQRSTESDRNRTHTLSLSLSLSSRVIAKKEMLKFLKGVVGGSSAGLKDLPYNIGDPYPSAWGSWSHFRGTSKDDGSPVSIFSLSGSNPQDGHLAAGRNGVKRLRTVRHPTILSFLHSTEVETFDGTTTKVTIYMVTEPVMPLSDKIKELGLEGTQRDEYCALGLRQIAKAVSFLNNDCKLVHGNVCLASVVVTPTLDWKLHAFDVLSEFDGNTGSASGPMLQYEWLVGSQYKSLEFAKSDWSSIRKSPPWAIDSWGLGCLIYELFSGNKLGKTEEMRNTASIPKSLLPDYQRLLSSMPSRRLNTSKLLENSEYFQNKMVDTIHFMEILTLKDSVEKDTFFRKLPNLAEQLPRPIVLKKLLPLLASALEFGSAAAPALTALFKMGSWLSAEEFSLKVLPTIVKLFASQDRAMRVRLLQHIDQYGESLSAQVVDEQVYPGVASGFSDTSAFLRELTLKSMLVLAPKLSQRTMSTSLLKYLSKLQVDEEPAIRTNTTILLGNIASYLNEGTRKRVLINAFTVRALRDTFSPARGAGLMAICATSSYYDITEIATRILPNVVVLTIDPDCDVRSKAFQAIDQFLQLVKQYHEKMNAGDPEGAAGSGISSIPGNASLLGWAMSSLTKGKSSEQAQLAAMNSGTPLASKSSIASSESGTPHTTTPPICVSSSTDLADQDQPIPVSPTSTDGWGEIENGVHEEHESDKDGWDDIEPLEEPKPSPALANIQAAQKRPVLQPVSQPKPQATNMLPKSKLKATKNKDDDLWGSIAAPAPKTSSKPLNMKTAGSLDDDDPWAAIAAPPPTTRAKPLSAGRGRGAKPVAPKLGAQRINRTSSSGM</sequence>
<keyword evidence="3" id="KW-0808">Transferase</keyword>